<name>A0A6P8JCW0_ACTTE</name>
<dbReference type="RefSeq" id="XP_031575428.1">
    <property type="nucleotide sequence ID" value="XM_031719568.1"/>
</dbReference>
<dbReference type="GeneID" id="116309037"/>
<evidence type="ECO:0000313" key="1">
    <source>
        <dbReference type="Proteomes" id="UP000515163"/>
    </source>
</evidence>
<dbReference type="AlphaFoldDB" id="A0A6P8JCW0"/>
<gene>
    <name evidence="2" type="primary">LOC116309037</name>
</gene>
<dbReference type="KEGG" id="aten:116309037"/>
<evidence type="ECO:0000313" key="2">
    <source>
        <dbReference type="RefSeq" id="XP_031575428.1"/>
    </source>
</evidence>
<proteinExistence type="predicted"/>
<dbReference type="Proteomes" id="UP000515163">
    <property type="component" value="Unplaced"/>
</dbReference>
<reference evidence="2" key="1">
    <citation type="submission" date="2025-08" db="UniProtKB">
        <authorList>
            <consortium name="RefSeq"/>
        </authorList>
    </citation>
    <scope>IDENTIFICATION</scope>
    <source>
        <tissue evidence="2">Tentacle</tissue>
    </source>
</reference>
<accession>A0A6P8JCW0</accession>
<sequence>MIGGRAAAPPSKLAKADLAAPIPKAQKGTIRDLFSQVPEDSTIEQSKWETYYQQSTSTNPLTIMVSRTREWVDMRKTILEFDVQFKKNDGTLLDNNSRAFPINNIGHSLIKQIKVSIDKGSIQPNDDKYHYQAYLDRLLNFSKADKEGWMSMEGWSTDTPGKFDDTNPRPRAYTNAVNSGTANTYTQDALNTWLNTALTRETPNEGAAFRHKLCADGKTVKFFISPCIPMFRSYRYLPPGCEITFETMWNPSNLVMMAAAANNVGSTAPTFTIVPNSPRLWIRHVVANSELHIQMEGELLTKQNVAIYLHMSWRVVTETIPDGRHYHRMSNPFNGYRPSYMALGFLRGDAYNGSYTRNPFNFRDMHQSFVKVTVDGQETPYQRIDLRSDLKDEGYNTWMQFSGQGVESADIGLNRQDYKDGNYLLLFNLNPDGEQNFGYNYSRVTGNINIDVDFTQATADNTTMLLAGYFEQEAWIDGNKNVALKNNY</sequence>
<dbReference type="OrthoDB" id="5962415at2759"/>
<keyword evidence="1" id="KW-1185">Reference proteome</keyword>
<protein>
    <submittedName>
        <fullName evidence="2">Uncharacterized protein F54H12.2-like</fullName>
    </submittedName>
</protein>
<organism evidence="1 2">
    <name type="scientific">Actinia tenebrosa</name>
    <name type="common">Australian red waratah sea anemone</name>
    <dbReference type="NCBI Taxonomy" id="6105"/>
    <lineage>
        <taxon>Eukaryota</taxon>
        <taxon>Metazoa</taxon>
        <taxon>Cnidaria</taxon>
        <taxon>Anthozoa</taxon>
        <taxon>Hexacorallia</taxon>
        <taxon>Actiniaria</taxon>
        <taxon>Actiniidae</taxon>
        <taxon>Actinia</taxon>
    </lineage>
</organism>
<dbReference type="InParanoid" id="A0A6P8JCW0"/>